<keyword evidence="6" id="KW-1185">Reference proteome</keyword>
<feature type="transmembrane region" description="Helical" evidence="2">
    <location>
        <begin position="186"/>
        <end position="206"/>
    </location>
</feature>
<dbReference type="PANTHER" id="PTHR23028">
    <property type="entry name" value="ACETYLTRANSFERASE"/>
    <property type="match status" value="1"/>
</dbReference>
<evidence type="ECO:0000256" key="1">
    <source>
        <dbReference type="SAM" id="MobiDB-lite"/>
    </source>
</evidence>
<protein>
    <submittedName>
        <fullName evidence="5">Acyltransferase</fullName>
    </submittedName>
</protein>
<keyword evidence="2" id="KW-0472">Membrane</keyword>
<evidence type="ECO:0000259" key="3">
    <source>
        <dbReference type="Pfam" id="PF01757"/>
    </source>
</evidence>
<evidence type="ECO:0000313" key="6">
    <source>
        <dbReference type="Proteomes" id="UP000218505"/>
    </source>
</evidence>
<dbReference type="InterPro" id="IPR050879">
    <property type="entry name" value="Acyltransferase_3"/>
</dbReference>
<name>A0A290Z3F7_9PSEU</name>
<dbReference type="PANTHER" id="PTHR23028:SF53">
    <property type="entry name" value="ACYL_TRANSF_3 DOMAIN-CONTAINING PROTEIN"/>
    <property type="match status" value="1"/>
</dbReference>
<organism evidence="5 6">
    <name type="scientific">Actinosynnema pretiosum</name>
    <dbReference type="NCBI Taxonomy" id="42197"/>
    <lineage>
        <taxon>Bacteria</taxon>
        <taxon>Bacillati</taxon>
        <taxon>Actinomycetota</taxon>
        <taxon>Actinomycetes</taxon>
        <taxon>Pseudonocardiales</taxon>
        <taxon>Pseudonocardiaceae</taxon>
        <taxon>Actinosynnema</taxon>
    </lineage>
</organism>
<feature type="transmembrane region" description="Helical" evidence="2">
    <location>
        <begin position="367"/>
        <end position="387"/>
    </location>
</feature>
<feature type="transmembrane region" description="Helical" evidence="2">
    <location>
        <begin position="27"/>
        <end position="45"/>
    </location>
</feature>
<dbReference type="AlphaFoldDB" id="A0A290Z3F7"/>
<dbReference type="KEGG" id="apre:CNX65_09605"/>
<proteinExistence type="predicted"/>
<dbReference type="Pfam" id="PF01757">
    <property type="entry name" value="Acyl_transf_3"/>
    <property type="match status" value="1"/>
</dbReference>
<gene>
    <name evidence="5" type="ORF">CNX65_09605</name>
</gene>
<keyword evidence="5" id="KW-0808">Transferase</keyword>
<feature type="domain" description="SGNH" evidence="4">
    <location>
        <begin position="450"/>
        <end position="673"/>
    </location>
</feature>
<dbReference type="GO" id="GO:0016747">
    <property type="term" value="F:acyltransferase activity, transferring groups other than amino-acyl groups"/>
    <property type="evidence" value="ECO:0007669"/>
    <property type="project" value="InterPro"/>
</dbReference>
<feature type="transmembrane region" description="Helical" evidence="2">
    <location>
        <begin position="243"/>
        <end position="260"/>
    </location>
</feature>
<keyword evidence="2" id="KW-0812">Transmembrane</keyword>
<feature type="transmembrane region" description="Helical" evidence="2">
    <location>
        <begin position="91"/>
        <end position="112"/>
    </location>
</feature>
<feature type="transmembrane region" description="Helical" evidence="2">
    <location>
        <begin position="162"/>
        <end position="179"/>
    </location>
</feature>
<dbReference type="GO" id="GO:0016020">
    <property type="term" value="C:membrane"/>
    <property type="evidence" value="ECO:0007669"/>
    <property type="project" value="TreeGrafter"/>
</dbReference>
<feature type="region of interest" description="Disordered" evidence="1">
    <location>
        <begin position="1"/>
        <end position="21"/>
    </location>
</feature>
<dbReference type="InterPro" id="IPR002656">
    <property type="entry name" value="Acyl_transf_3_dom"/>
</dbReference>
<accession>A0A290Z3F7</accession>
<feature type="transmembrane region" description="Helical" evidence="2">
    <location>
        <begin position="336"/>
        <end position="355"/>
    </location>
</feature>
<dbReference type="Pfam" id="PF19040">
    <property type="entry name" value="SGNH"/>
    <property type="match status" value="1"/>
</dbReference>
<feature type="transmembrane region" description="Helical" evidence="2">
    <location>
        <begin position="218"/>
        <end position="236"/>
    </location>
</feature>
<reference evidence="5" key="1">
    <citation type="submission" date="2017-09" db="EMBL/GenBank/DDBJ databases">
        <title>Complete Genome Sequence of ansamitocin-producing Bacterium Actinosynnema pretiosum X47.</title>
        <authorList>
            <person name="Cao G."/>
            <person name="Zong G."/>
            <person name="Zhong C."/>
            <person name="Fu J."/>
        </authorList>
    </citation>
    <scope>NUCLEOTIDE SEQUENCE [LARGE SCALE GENOMIC DNA]</scope>
    <source>
        <strain evidence="5">X47</strain>
    </source>
</reference>
<keyword evidence="5" id="KW-0012">Acyltransferase</keyword>
<feature type="transmembrane region" description="Helical" evidence="2">
    <location>
        <begin position="304"/>
        <end position="324"/>
    </location>
</feature>
<dbReference type="GO" id="GO:0009103">
    <property type="term" value="P:lipopolysaccharide biosynthetic process"/>
    <property type="evidence" value="ECO:0007669"/>
    <property type="project" value="TreeGrafter"/>
</dbReference>
<evidence type="ECO:0000256" key="2">
    <source>
        <dbReference type="SAM" id="Phobius"/>
    </source>
</evidence>
<feature type="domain" description="Acyltransferase 3" evidence="3">
    <location>
        <begin position="24"/>
        <end position="350"/>
    </location>
</feature>
<evidence type="ECO:0000313" key="5">
    <source>
        <dbReference type="EMBL" id="ATE53515.1"/>
    </source>
</evidence>
<evidence type="ECO:0000259" key="4">
    <source>
        <dbReference type="Pfam" id="PF19040"/>
    </source>
</evidence>
<dbReference type="EMBL" id="CP023445">
    <property type="protein sequence ID" value="ATE53515.1"/>
    <property type="molecule type" value="Genomic_DNA"/>
</dbReference>
<dbReference type="RefSeq" id="WP_096492456.1">
    <property type="nucleotide sequence ID" value="NZ_CP023445.1"/>
</dbReference>
<sequence length="685" mass="74125">MTSTETRRGAAPRGVEHRSKQRDDIQGLRALAVGLVLVYHLRPTWLPGGFAGVDVFFVISGYLIIGALVNELRRSGRISLVSFYARRARRLLPAATVVLLGVALTTVLLLPVSRHPDVLREVVASALNVQNWQLAIFAGDYANATAEASPVQHFWSLSVEEQFYLVIPLVLILAGLRGARPGRNAFVAVLAITVASLAFSVLYTPLDHTAAYFITPTRMWELGIGGLLAIGLPRLALSRAARLASGWLGLAAVLAAAFLFTTAMQFPGWIALLPVLGTAALLAAGSGMGDGGVSALLARQPLRYLGDISYSLYLWHWPVLVFLMEHLGVTHLPWEWTLAAAAASVALAAASTRLVETPMRHLSPRAAYTAGAAMIAASVLVAAYPWYTAQARIDDLKANAVLGDDHPGALARDPQYPVEVPTASLVPDPVVAGDDIAEAWDDDCGKVAVDREDCWYGPADAPRTMVLLGDSHMTQLSGALIDLAERSGQWRVRMLVHDACPFNAEPLKVAAPDGKQRQNTEPFANCPADDRAKREWILREKPDMVVTAAMTPQVYKEDMNWEWPSYERAVEGYREHLRPMAEAGIAVVGIRDTPRSRPDVLACLIETPGQCDRPRSEAVTPDPVTEAVATLPGGKAVDLTDWFCDADKCPAVVGNVVVYRDNHITDSYASTLVKPLGDALGIERR</sequence>
<feature type="transmembrane region" description="Helical" evidence="2">
    <location>
        <begin position="51"/>
        <end position="70"/>
    </location>
</feature>
<dbReference type="InterPro" id="IPR043968">
    <property type="entry name" value="SGNH"/>
</dbReference>
<dbReference type="Proteomes" id="UP000218505">
    <property type="component" value="Chromosome"/>
</dbReference>
<keyword evidence="2" id="KW-1133">Transmembrane helix</keyword>